<dbReference type="PANTHER" id="PTHR33175">
    <property type="entry name" value="DNA-BINDING PROTEIN HU"/>
    <property type="match status" value="1"/>
</dbReference>
<dbReference type="GO" id="GO:0003677">
    <property type="term" value="F:DNA binding"/>
    <property type="evidence" value="ECO:0007669"/>
    <property type="project" value="UniProtKB-KW"/>
</dbReference>
<comment type="similarity">
    <text evidence="2 6">Belongs to the bacterial histone-like protein family.</text>
</comment>
<evidence type="ECO:0000256" key="1">
    <source>
        <dbReference type="ARBA" id="ARBA00003819"/>
    </source>
</evidence>
<keyword evidence="4" id="KW-0226">DNA condensation</keyword>
<dbReference type="GO" id="GO:0030527">
    <property type="term" value="F:structural constituent of chromatin"/>
    <property type="evidence" value="ECO:0007669"/>
    <property type="project" value="InterPro"/>
</dbReference>
<dbReference type="Pfam" id="PF00216">
    <property type="entry name" value="Bac_DNA_binding"/>
    <property type="match status" value="1"/>
</dbReference>
<comment type="subunit">
    <text evidence="3">Heterodimer of an alpha and a beta chain.</text>
</comment>
<dbReference type="InterPro" id="IPR010992">
    <property type="entry name" value="IHF-like_DNA-bd_dom_sf"/>
</dbReference>
<dbReference type="PANTHER" id="PTHR33175:SF3">
    <property type="entry name" value="DNA-BINDING PROTEIN HU-BETA"/>
    <property type="match status" value="1"/>
</dbReference>
<evidence type="ECO:0000313" key="7">
    <source>
        <dbReference type="EMBL" id="SPZ05005.1"/>
    </source>
</evidence>
<evidence type="ECO:0000256" key="5">
    <source>
        <dbReference type="ARBA" id="ARBA00023125"/>
    </source>
</evidence>
<dbReference type="GeneID" id="300269815"/>
<comment type="function">
    <text evidence="1">Histone-like DNA-binding protein which is capable of wrapping DNA to stabilize it, and thus to prevent its denaturation under extreme environmental conditions.</text>
</comment>
<dbReference type="InterPro" id="IPR000119">
    <property type="entry name" value="Hist_DNA-bd"/>
</dbReference>
<evidence type="ECO:0000256" key="2">
    <source>
        <dbReference type="ARBA" id="ARBA00010529"/>
    </source>
</evidence>
<dbReference type="AlphaFoldDB" id="A0A2X2CYI4"/>
<evidence type="ECO:0000256" key="4">
    <source>
        <dbReference type="ARBA" id="ARBA00023067"/>
    </source>
</evidence>
<accession>A0A2X2CYI4</accession>
<organism evidence="7 8">
    <name type="scientific">Pseudomonas luteola</name>
    <dbReference type="NCBI Taxonomy" id="47886"/>
    <lineage>
        <taxon>Bacteria</taxon>
        <taxon>Pseudomonadati</taxon>
        <taxon>Pseudomonadota</taxon>
        <taxon>Gammaproteobacteria</taxon>
        <taxon>Pseudomonadales</taxon>
        <taxon>Pseudomonadaceae</taxon>
        <taxon>Pseudomonas</taxon>
    </lineage>
</organism>
<protein>
    <submittedName>
        <fullName evidence="7">HU family DNA-binding protein</fullName>
    </submittedName>
</protein>
<dbReference type="Proteomes" id="UP000250443">
    <property type="component" value="Unassembled WGS sequence"/>
</dbReference>
<dbReference type="CDD" id="cd13831">
    <property type="entry name" value="HU"/>
    <property type="match status" value="1"/>
</dbReference>
<name>A0A2X2CYI4_PSELU</name>
<dbReference type="RefSeq" id="WP_019364707.1">
    <property type="nucleotide sequence ID" value="NZ_DALZQD010000020.1"/>
</dbReference>
<dbReference type="Gene3D" id="4.10.520.10">
    <property type="entry name" value="IHF-like DNA-binding proteins"/>
    <property type="match status" value="1"/>
</dbReference>
<dbReference type="PRINTS" id="PR01727">
    <property type="entry name" value="DNABINDINGHU"/>
</dbReference>
<dbReference type="SMART" id="SM00411">
    <property type="entry name" value="BHL"/>
    <property type="match status" value="1"/>
</dbReference>
<proteinExistence type="inferred from homology"/>
<keyword evidence="5 7" id="KW-0238">DNA-binding</keyword>
<reference evidence="7 8" key="1">
    <citation type="submission" date="2018-06" db="EMBL/GenBank/DDBJ databases">
        <authorList>
            <consortium name="Pathogen Informatics"/>
            <person name="Doyle S."/>
        </authorList>
    </citation>
    <scope>NUCLEOTIDE SEQUENCE [LARGE SCALE GENOMIC DNA]</scope>
    <source>
        <strain evidence="7 8">NCTC11842</strain>
    </source>
</reference>
<dbReference type="EMBL" id="UAUF01000010">
    <property type="protein sequence ID" value="SPZ05005.1"/>
    <property type="molecule type" value="Genomic_DNA"/>
</dbReference>
<dbReference type="GO" id="GO:0005829">
    <property type="term" value="C:cytosol"/>
    <property type="evidence" value="ECO:0007669"/>
    <property type="project" value="TreeGrafter"/>
</dbReference>
<gene>
    <name evidence="7" type="primary">hupA_1</name>
    <name evidence="7" type="ORF">NCTC11842_01526</name>
</gene>
<evidence type="ECO:0000256" key="6">
    <source>
        <dbReference type="RuleBase" id="RU003939"/>
    </source>
</evidence>
<sequence length="90" mass="9715">MTRNDLINSVAERANLSKADASKALTAVIDSITEALERNEGVSLVGFGTFGVKSRNERIGRNPKDGTPMTIQASRLPVFKPGKMLKDVVN</sequence>
<dbReference type="SUPFAM" id="SSF47729">
    <property type="entry name" value="IHF-like DNA-binding proteins"/>
    <property type="match status" value="1"/>
</dbReference>
<evidence type="ECO:0000256" key="3">
    <source>
        <dbReference type="ARBA" id="ARBA00011870"/>
    </source>
</evidence>
<dbReference type="GO" id="GO:0030261">
    <property type="term" value="P:chromosome condensation"/>
    <property type="evidence" value="ECO:0007669"/>
    <property type="project" value="UniProtKB-KW"/>
</dbReference>
<evidence type="ECO:0000313" key="8">
    <source>
        <dbReference type="Proteomes" id="UP000250443"/>
    </source>
</evidence>